<comment type="caution">
    <text evidence="3">The sequence shown here is derived from an EMBL/GenBank/DDBJ whole genome shotgun (WGS) entry which is preliminary data.</text>
</comment>
<feature type="compositionally biased region" description="Low complexity" evidence="1">
    <location>
        <begin position="258"/>
        <end position="267"/>
    </location>
</feature>
<organism evidence="3 4">
    <name type="scientific">Rhizoclosmatium globosum</name>
    <dbReference type="NCBI Taxonomy" id="329046"/>
    <lineage>
        <taxon>Eukaryota</taxon>
        <taxon>Fungi</taxon>
        <taxon>Fungi incertae sedis</taxon>
        <taxon>Chytridiomycota</taxon>
        <taxon>Chytridiomycota incertae sedis</taxon>
        <taxon>Chytridiomycetes</taxon>
        <taxon>Chytridiales</taxon>
        <taxon>Chytriomycetaceae</taxon>
        <taxon>Rhizoclosmatium</taxon>
    </lineage>
</organism>
<protein>
    <submittedName>
        <fullName evidence="3">Uncharacterized protein</fullName>
    </submittedName>
</protein>
<feature type="transmembrane region" description="Helical" evidence="2">
    <location>
        <begin position="136"/>
        <end position="159"/>
    </location>
</feature>
<keyword evidence="2" id="KW-0812">Transmembrane</keyword>
<evidence type="ECO:0000256" key="2">
    <source>
        <dbReference type="SAM" id="Phobius"/>
    </source>
</evidence>
<dbReference type="AlphaFoldDB" id="A0A1Y2AV51"/>
<feature type="transmembrane region" description="Helical" evidence="2">
    <location>
        <begin position="12"/>
        <end position="39"/>
    </location>
</feature>
<keyword evidence="2" id="KW-0472">Membrane</keyword>
<dbReference type="EMBL" id="MCGO01000114">
    <property type="protein sequence ID" value="ORY26422.1"/>
    <property type="molecule type" value="Genomic_DNA"/>
</dbReference>
<feature type="transmembrane region" description="Helical" evidence="2">
    <location>
        <begin position="94"/>
        <end position="116"/>
    </location>
</feature>
<evidence type="ECO:0000313" key="4">
    <source>
        <dbReference type="Proteomes" id="UP000193642"/>
    </source>
</evidence>
<feature type="region of interest" description="Disordered" evidence="1">
    <location>
        <begin position="246"/>
        <end position="281"/>
    </location>
</feature>
<evidence type="ECO:0000256" key="1">
    <source>
        <dbReference type="SAM" id="MobiDB-lite"/>
    </source>
</evidence>
<feature type="compositionally biased region" description="Basic and acidic residues" evidence="1">
    <location>
        <begin position="271"/>
        <end position="281"/>
    </location>
</feature>
<name>A0A1Y2AV51_9FUNG</name>
<feature type="transmembrane region" description="Helical" evidence="2">
    <location>
        <begin position="171"/>
        <end position="195"/>
    </location>
</feature>
<dbReference type="Proteomes" id="UP000193642">
    <property type="component" value="Unassembled WGS sequence"/>
</dbReference>
<keyword evidence="4" id="KW-1185">Reference proteome</keyword>
<dbReference type="OrthoDB" id="2124842at2759"/>
<proteinExistence type="predicted"/>
<feature type="transmembrane region" description="Helical" evidence="2">
    <location>
        <begin position="201"/>
        <end position="219"/>
    </location>
</feature>
<accession>A0A1Y2AV51</accession>
<evidence type="ECO:0000313" key="3">
    <source>
        <dbReference type="EMBL" id="ORY26422.1"/>
    </source>
</evidence>
<sequence length="281" mass="30936">MTSLEPYSKATQTAIVAIYIVFSTIALTLGCFSLLGLYIVRALNSSISLEIPWGTLFTLEQFFLATAETSYIYYSFRRSQKLVKSVFGPRLVKIITWSAALSPMCFYLPLISSILQAADATAPLSLINWIEFIAEIIAGLTASIIDFLLVCAFSVYLRRTRLEGEAVNKEFTIIASAGIFGSIICFVSIGLYIVATLNSDVAIHASMTASSHVILKLLVTSQFLMKVLLYRVKAGEYISTLKNFSKKSESPSDVKSIPSSNPSNQQPEFAQKSRDMGVRDI</sequence>
<keyword evidence="2" id="KW-1133">Transmembrane helix</keyword>
<reference evidence="3 4" key="1">
    <citation type="submission" date="2016-07" db="EMBL/GenBank/DDBJ databases">
        <title>Pervasive Adenine N6-methylation of Active Genes in Fungi.</title>
        <authorList>
            <consortium name="DOE Joint Genome Institute"/>
            <person name="Mondo S.J."/>
            <person name="Dannebaum R.O."/>
            <person name="Kuo R.C."/>
            <person name="Labutti K."/>
            <person name="Haridas S."/>
            <person name="Kuo A."/>
            <person name="Salamov A."/>
            <person name="Ahrendt S.R."/>
            <person name="Lipzen A."/>
            <person name="Sullivan W."/>
            <person name="Andreopoulos W.B."/>
            <person name="Clum A."/>
            <person name="Lindquist E."/>
            <person name="Daum C."/>
            <person name="Ramamoorthy G.K."/>
            <person name="Gryganskyi A."/>
            <person name="Culley D."/>
            <person name="Magnuson J.K."/>
            <person name="James T.Y."/>
            <person name="O'Malley M.A."/>
            <person name="Stajich J.E."/>
            <person name="Spatafora J.W."/>
            <person name="Visel A."/>
            <person name="Grigoriev I.V."/>
        </authorList>
    </citation>
    <scope>NUCLEOTIDE SEQUENCE [LARGE SCALE GENOMIC DNA]</scope>
    <source>
        <strain evidence="3 4">JEL800</strain>
    </source>
</reference>
<gene>
    <name evidence="3" type="ORF">BCR33DRAFT_794546</name>
</gene>